<keyword evidence="3" id="KW-1185">Reference proteome</keyword>
<evidence type="ECO:0000313" key="2">
    <source>
        <dbReference type="EMBL" id="SJL18505.1"/>
    </source>
</evidence>
<dbReference type="AlphaFoldDB" id="A0A284SBX9"/>
<keyword evidence="1" id="KW-0812">Transmembrane</keyword>
<accession>A0A284SBX9</accession>
<feature type="transmembrane region" description="Helical" evidence="1">
    <location>
        <begin position="123"/>
        <end position="145"/>
    </location>
</feature>
<gene>
    <name evidence="2" type="ORF">ARMOST_22096</name>
</gene>
<name>A0A284SBX9_ARMOS</name>
<reference evidence="3" key="1">
    <citation type="journal article" date="2017" name="Nat. Ecol. Evol.">
        <title>Genome expansion and lineage-specific genetic innovations in the forest pathogenic fungi Armillaria.</title>
        <authorList>
            <person name="Sipos G."/>
            <person name="Prasanna A.N."/>
            <person name="Walter M.C."/>
            <person name="O'Connor E."/>
            <person name="Balint B."/>
            <person name="Krizsan K."/>
            <person name="Kiss B."/>
            <person name="Hess J."/>
            <person name="Varga T."/>
            <person name="Slot J."/>
            <person name="Riley R."/>
            <person name="Boka B."/>
            <person name="Rigling D."/>
            <person name="Barry K."/>
            <person name="Lee J."/>
            <person name="Mihaltcheva S."/>
            <person name="LaButti K."/>
            <person name="Lipzen A."/>
            <person name="Waldron R."/>
            <person name="Moloney N.M."/>
            <person name="Sperisen C."/>
            <person name="Kredics L."/>
            <person name="Vagvoelgyi C."/>
            <person name="Patrignani A."/>
            <person name="Fitzpatrick D."/>
            <person name="Nagy I."/>
            <person name="Doyle S."/>
            <person name="Anderson J.B."/>
            <person name="Grigoriev I.V."/>
            <person name="Gueldener U."/>
            <person name="Muensterkoetter M."/>
            <person name="Nagy L.G."/>
        </authorList>
    </citation>
    <scope>NUCLEOTIDE SEQUENCE [LARGE SCALE GENOMIC DNA]</scope>
    <source>
        <strain evidence="3">C18/9</strain>
    </source>
</reference>
<evidence type="ECO:0000256" key="1">
    <source>
        <dbReference type="SAM" id="Phobius"/>
    </source>
</evidence>
<organism evidence="2 3">
    <name type="scientific">Armillaria ostoyae</name>
    <name type="common">Armillaria root rot fungus</name>
    <dbReference type="NCBI Taxonomy" id="47428"/>
    <lineage>
        <taxon>Eukaryota</taxon>
        <taxon>Fungi</taxon>
        <taxon>Dikarya</taxon>
        <taxon>Basidiomycota</taxon>
        <taxon>Agaricomycotina</taxon>
        <taxon>Agaricomycetes</taxon>
        <taxon>Agaricomycetidae</taxon>
        <taxon>Agaricales</taxon>
        <taxon>Marasmiineae</taxon>
        <taxon>Physalacriaceae</taxon>
        <taxon>Armillaria</taxon>
    </lineage>
</organism>
<dbReference type="Proteomes" id="UP000219338">
    <property type="component" value="Unassembled WGS sequence"/>
</dbReference>
<dbReference type="EMBL" id="FUEG01000061">
    <property type="protein sequence ID" value="SJL18505.1"/>
    <property type="molecule type" value="Genomic_DNA"/>
</dbReference>
<protein>
    <submittedName>
        <fullName evidence="2">Uncharacterized protein</fullName>
    </submittedName>
</protein>
<proteinExistence type="predicted"/>
<keyword evidence="1" id="KW-0472">Membrane</keyword>
<keyword evidence="1" id="KW-1133">Transmembrane helix</keyword>
<sequence length="227" mass="25182">MEGMYSFKRDRLLIKIRTQGKGSLDDSTLQALSFCRLSSVALKHTPVRLLHLSSPFLTFTSTWSVDLDNTSTDDTLRYMFVFPKITSEAIELTDETCILLSIYPATVNAWFPAKNMSVATFPLIIPVALVKISALWTSFVLNAIFRERNGTFGKISGRGLDIVNGRRTVKVRTDLSVLYEETGNGNAVLTAVLGSSERDMVTKNLIRLGQEGYSQCQDPAVIPSNYA</sequence>
<evidence type="ECO:0000313" key="3">
    <source>
        <dbReference type="Proteomes" id="UP000219338"/>
    </source>
</evidence>